<dbReference type="Gene3D" id="3.30.1490.190">
    <property type="match status" value="1"/>
</dbReference>
<evidence type="ECO:0000256" key="2">
    <source>
        <dbReference type="ARBA" id="ARBA00007957"/>
    </source>
</evidence>
<evidence type="ECO:0000256" key="8">
    <source>
        <dbReference type="ARBA" id="ARBA00022833"/>
    </source>
</evidence>
<keyword evidence="10" id="KW-0238">DNA-binding</keyword>
<dbReference type="GO" id="GO:0000976">
    <property type="term" value="F:transcription cis-regulatory region binding"/>
    <property type="evidence" value="ECO:0007669"/>
    <property type="project" value="TreeGrafter"/>
</dbReference>
<keyword evidence="9" id="KW-0805">Transcription regulation</keyword>
<keyword evidence="5" id="KW-0963">Cytoplasm</keyword>
<evidence type="ECO:0000256" key="7">
    <source>
        <dbReference type="ARBA" id="ARBA00022723"/>
    </source>
</evidence>
<comment type="subunit">
    <text evidence="3">Homodimer.</text>
</comment>
<dbReference type="GO" id="GO:0008270">
    <property type="term" value="F:zinc ion binding"/>
    <property type="evidence" value="ECO:0007669"/>
    <property type="project" value="TreeGrafter"/>
</dbReference>
<sequence>MHSKDVKKEQFETVKKVFTEYLEKKGQRKTPERYAILEEIYVNTEHFDIETLYVRMKNKNYRVSRATLYNTIELLLECNLVRKHQFGQNQSFYEKSYFNKQHDHIIIQDTGEIIEFCDPRIQLIRNTVEEIFGVKVMSHTLYFYAQRTSPEKPEQ</sequence>
<accession>A0A401XM17</accession>
<dbReference type="InterPro" id="IPR002481">
    <property type="entry name" value="FUR"/>
</dbReference>
<dbReference type="SUPFAM" id="SSF46785">
    <property type="entry name" value="Winged helix' DNA-binding domain"/>
    <property type="match status" value="1"/>
</dbReference>
<dbReference type="GO" id="GO:1900376">
    <property type="term" value="P:regulation of secondary metabolite biosynthetic process"/>
    <property type="evidence" value="ECO:0007669"/>
    <property type="project" value="TreeGrafter"/>
</dbReference>
<dbReference type="InterPro" id="IPR043135">
    <property type="entry name" value="Fur_C"/>
</dbReference>
<dbReference type="GO" id="GO:0005829">
    <property type="term" value="C:cytosol"/>
    <property type="evidence" value="ECO:0007669"/>
    <property type="project" value="TreeGrafter"/>
</dbReference>
<dbReference type="EMBL" id="BHZE01000015">
    <property type="protein sequence ID" value="GCD78059.1"/>
    <property type="molecule type" value="Genomic_DNA"/>
</dbReference>
<reference evidence="13 14" key="1">
    <citation type="submission" date="2018-11" db="EMBL/GenBank/DDBJ databases">
        <title>Schleiferia aggregans sp. nov., a moderately thermophilic heterotrophic bacterium isolated from microbial mats at a terrestrial hot spring.</title>
        <authorList>
            <person name="Iino T."/>
            <person name="Ohkuma M."/>
            <person name="Haruta S."/>
        </authorList>
    </citation>
    <scope>NUCLEOTIDE SEQUENCE [LARGE SCALE GENOMIC DNA]</scope>
    <source>
        <strain evidence="13 14">LA</strain>
    </source>
</reference>
<keyword evidence="8" id="KW-0862">Zinc</keyword>
<comment type="caution">
    <text evidence="13">The sequence shown here is derived from an EMBL/GenBank/DDBJ whole genome shotgun (WGS) entry which is preliminary data.</text>
</comment>
<comment type="similarity">
    <text evidence="2">Belongs to the Fur family.</text>
</comment>
<evidence type="ECO:0000256" key="4">
    <source>
        <dbReference type="ARBA" id="ARBA00020910"/>
    </source>
</evidence>
<proteinExistence type="inferred from homology"/>
<dbReference type="GO" id="GO:0045892">
    <property type="term" value="P:negative regulation of DNA-templated transcription"/>
    <property type="evidence" value="ECO:0007669"/>
    <property type="project" value="TreeGrafter"/>
</dbReference>
<dbReference type="PANTHER" id="PTHR33202">
    <property type="entry name" value="ZINC UPTAKE REGULATION PROTEIN"/>
    <property type="match status" value="1"/>
</dbReference>
<dbReference type="InterPro" id="IPR036390">
    <property type="entry name" value="WH_DNA-bd_sf"/>
</dbReference>
<comment type="subcellular location">
    <subcellularLocation>
        <location evidence="1">Cytoplasm</location>
    </subcellularLocation>
</comment>
<evidence type="ECO:0000256" key="12">
    <source>
        <dbReference type="PIRSR" id="PIRSR602481-2"/>
    </source>
</evidence>
<evidence type="ECO:0000313" key="13">
    <source>
        <dbReference type="EMBL" id="GCD78059.1"/>
    </source>
</evidence>
<evidence type="ECO:0000256" key="10">
    <source>
        <dbReference type="ARBA" id="ARBA00023125"/>
    </source>
</evidence>
<evidence type="ECO:0000256" key="9">
    <source>
        <dbReference type="ARBA" id="ARBA00023015"/>
    </source>
</evidence>
<gene>
    <name evidence="13" type="primary">fur</name>
    <name evidence="13" type="ORF">JCM31826_15410</name>
</gene>
<evidence type="ECO:0000256" key="1">
    <source>
        <dbReference type="ARBA" id="ARBA00004496"/>
    </source>
</evidence>
<keyword evidence="7 12" id="KW-0479">Metal-binding</keyword>
<evidence type="ECO:0000256" key="3">
    <source>
        <dbReference type="ARBA" id="ARBA00011738"/>
    </source>
</evidence>
<dbReference type="OrthoDB" id="8659436at2"/>
<dbReference type="Pfam" id="PF01475">
    <property type="entry name" value="FUR"/>
    <property type="match status" value="1"/>
</dbReference>
<evidence type="ECO:0000256" key="5">
    <source>
        <dbReference type="ARBA" id="ARBA00022490"/>
    </source>
</evidence>
<feature type="binding site" evidence="12">
    <location>
        <position position="139"/>
    </location>
    <ligand>
        <name>Fe cation</name>
        <dbReference type="ChEBI" id="CHEBI:24875"/>
    </ligand>
</feature>
<dbReference type="Proteomes" id="UP000286715">
    <property type="component" value="Unassembled WGS sequence"/>
</dbReference>
<dbReference type="AlphaFoldDB" id="A0A401XM17"/>
<protein>
    <recommendedName>
        <fullName evidence="4">Ferric uptake regulation protein</fullName>
    </recommendedName>
</protein>
<dbReference type="Gene3D" id="1.10.10.10">
    <property type="entry name" value="Winged helix-like DNA-binding domain superfamily/Winged helix DNA-binding domain"/>
    <property type="match status" value="1"/>
</dbReference>
<keyword evidence="11" id="KW-0804">Transcription</keyword>
<evidence type="ECO:0000256" key="11">
    <source>
        <dbReference type="ARBA" id="ARBA00023163"/>
    </source>
</evidence>
<dbReference type="PANTHER" id="PTHR33202:SF2">
    <property type="entry name" value="FERRIC UPTAKE REGULATION PROTEIN"/>
    <property type="match status" value="1"/>
</dbReference>
<comment type="cofactor">
    <cofactor evidence="12">
        <name>Mn(2+)</name>
        <dbReference type="ChEBI" id="CHEBI:29035"/>
    </cofactor>
    <cofactor evidence="12">
        <name>Fe(2+)</name>
        <dbReference type="ChEBI" id="CHEBI:29033"/>
    </cofactor>
    <text evidence="12">Binds 1 Mn(2+) or Fe(2+) ion per subunit.</text>
</comment>
<keyword evidence="6" id="KW-0678">Repressor</keyword>
<organism evidence="13 14">
    <name type="scientific">Thermaurantimonas aggregans</name>
    <dbReference type="NCBI Taxonomy" id="2173829"/>
    <lineage>
        <taxon>Bacteria</taxon>
        <taxon>Pseudomonadati</taxon>
        <taxon>Bacteroidota</taxon>
        <taxon>Flavobacteriia</taxon>
        <taxon>Flavobacteriales</taxon>
        <taxon>Schleiferiaceae</taxon>
        <taxon>Thermaurantimonas</taxon>
    </lineage>
</organism>
<dbReference type="RefSeq" id="WP_124398122.1">
    <property type="nucleotide sequence ID" value="NZ_BHZE01000015.1"/>
</dbReference>
<name>A0A401XM17_9FLAO</name>
<keyword evidence="14" id="KW-1185">Reference proteome</keyword>
<feature type="binding site" evidence="12">
    <location>
        <position position="103"/>
    </location>
    <ligand>
        <name>Fe cation</name>
        <dbReference type="ChEBI" id="CHEBI:24875"/>
    </ligand>
</feature>
<evidence type="ECO:0000256" key="6">
    <source>
        <dbReference type="ARBA" id="ARBA00022491"/>
    </source>
</evidence>
<dbReference type="CDD" id="cd07153">
    <property type="entry name" value="Fur_like"/>
    <property type="match status" value="1"/>
</dbReference>
<keyword evidence="12" id="KW-0408">Iron</keyword>
<dbReference type="GO" id="GO:0003700">
    <property type="term" value="F:DNA-binding transcription factor activity"/>
    <property type="evidence" value="ECO:0007669"/>
    <property type="project" value="InterPro"/>
</dbReference>
<evidence type="ECO:0000313" key="14">
    <source>
        <dbReference type="Proteomes" id="UP000286715"/>
    </source>
</evidence>
<dbReference type="InterPro" id="IPR036388">
    <property type="entry name" value="WH-like_DNA-bd_sf"/>
</dbReference>